<evidence type="ECO:0000313" key="1">
    <source>
        <dbReference type="EMBL" id="PWJ87993.1"/>
    </source>
</evidence>
<proteinExistence type="predicted"/>
<comment type="caution">
    <text evidence="1">The sequence shown here is derived from an EMBL/GenBank/DDBJ whole genome shotgun (WGS) entry which is preliminary data.</text>
</comment>
<dbReference type="EMBL" id="QGGH01000013">
    <property type="protein sequence ID" value="PWJ87993.1"/>
    <property type="molecule type" value="Genomic_DNA"/>
</dbReference>
<dbReference type="AlphaFoldDB" id="A0A8E2WA07"/>
<protein>
    <submittedName>
        <fullName evidence="1">Uncharacterized protein</fullName>
    </submittedName>
</protein>
<sequence>MARRLVDETGITEAQARELISFLGFNWASLVREARMLKKPLNPLGVAEFSAGLSC</sequence>
<reference evidence="1 2" key="1">
    <citation type="submission" date="2018-05" db="EMBL/GenBank/DDBJ databases">
        <title>Genomic Encyclopedia of Type Strains, Phase IV (KMG-IV): sequencing the most valuable type-strain genomes for metagenomic binning, comparative biology and taxonomic classification.</title>
        <authorList>
            <person name="Goeker M."/>
        </authorList>
    </citation>
    <scope>NUCLEOTIDE SEQUENCE [LARGE SCALE GENOMIC DNA]</scope>
    <source>
        <strain evidence="1 2">DSM 2626</strain>
    </source>
</reference>
<accession>A0A8E2WA07</accession>
<evidence type="ECO:0000313" key="2">
    <source>
        <dbReference type="Proteomes" id="UP000245631"/>
    </source>
</evidence>
<gene>
    <name evidence="1" type="ORF">C8D77_11382</name>
</gene>
<organism evidence="1 2">
    <name type="scientific">Rhizobium loti</name>
    <name type="common">Mesorhizobium loti</name>
    <dbReference type="NCBI Taxonomy" id="381"/>
    <lineage>
        <taxon>Bacteria</taxon>
        <taxon>Pseudomonadati</taxon>
        <taxon>Pseudomonadota</taxon>
        <taxon>Alphaproteobacteria</taxon>
        <taxon>Hyphomicrobiales</taxon>
        <taxon>Phyllobacteriaceae</taxon>
        <taxon>Mesorhizobium</taxon>
    </lineage>
</organism>
<name>A0A8E2WA07_RHILI</name>
<dbReference type="Proteomes" id="UP000245631">
    <property type="component" value="Unassembled WGS sequence"/>
</dbReference>